<proteinExistence type="predicted"/>
<feature type="region of interest" description="Disordered" evidence="1">
    <location>
        <begin position="476"/>
        <end position="502"/>
    </location>
</feature>
<evidence type="ECO:0000256" key="2">
    <source>
        <dbReference type="SAM" id="Phobius"/>
    </source>
</evidence>
<feature type="compositionally biased region" description="Basic and acidic residues" evidence="1">
    <location>
        <begin position="36"/>
        <end position="66"/>
    </location>
</feature>
<comment type="caution">
    <text evidence="3">The sequence shown here is derived from an EMBL/GenBank/DDBJ whole genome shotgun (WGS) entry which is preliminary data.</text>
</comment>
<name>A0ABW2HLK0_9ACTN</name>
<evidence type="ECO:0000313" key="4">
    <source>
        <dbReference type="Proteomes" id="UP001596548"/>
    </source>
</evidence>
<reference evidence="4" key="1">
    <citation type="journal article" date="2019" name="Int. J. Syst. Evol. Microbiol.">
        <title>The Global Catalogue of Microorganisms (GCM) 10K type strain sequencing project: providing services to taxonomists for standard genome sequencing and annotation.</title>
        <authorList>
            <consortium name="The Broad Institute Genomics Platform"/>
            <consortium name="The Broad Institute Genome Sequencing Center for Infectious Disease"/>
            <person name="Wu L."/>
            <person name="Ma J."/>
        </authorList>
    </citation>
    <scope>NUCLEOTIDE SEQUENCE [LARGE SCALE GENOMIC DNA]</scope>
    <source>
        <strain evidence="4">XZYJT-10</strain>
    </source>
</reference>
<gene>
    <name evidence="3" type="ORF">ACFQS1_07035</name>
</gene>
<feature type="transmembrane region" description="Helical" evidence="2">
    <location>
        <begin position="409"/>
        <end position="431"/>
    </location>
</feature>
<dbReference type="RefSeq" id="WP_378965306.1">
    <property type="nucleotide sequence ID" value="NZ_JBHTBJ010000003.1"/>
</dbReference>
<feature type="transmembrane region" description="Helical" evidence="2">
    <location>
        <begin position="274"/>
        <end position="295"/>
    </location>
</feature>
<dbReference type="EMBL" id="JBHTBJ010000003">
    <property type="protein sequence ID" value="MFC7273726.1"/>
    <property type="molecule type" value="Genomic_DNA"/>
</dbReference>
<feature type="region of interest" description="Disordered" evidence="1">
    <location>
        <begin position="20"/>
        <end position="96"/>
    </location>
</feature>
<organism evidence="3 4">
    <name type="scientific">Paractinoplanes rhizophilus</name>
    <dbReference type="NCBI Taxonomy" id="1416877"/>
    <lineage>
        <taxon>Bacteria</taxon>
        <taxon>Bacillati</taxon>
        <taxon>Actinomycetota</taxon>
        <taxon>Actinomycetes</taxon>
        <taxon>Micromonosporales</taxon>
        <taxon>Micromonosporaceae</taxon>
        <taxon>Paractinoplanes</taxon>
    </lineage>
</organism>
<feature type="transmembrane region" description="Helical" evidence="2">
    <location>
        <begin position="451"/>
        <end position="473"/>
    </location>
</feature>
<feature type="transmembrane region" description="Helical" evidence="2">
    <location>
        <begin position="233"/>
        <end position="253"/>
    </location>
</feature>
<feature type="transmembrane region" description="Helical" evidence="2">
    <location>
        <begin position="99"/>
        <end position="127"/>
    </location>
</feature>
<feature type="compositionally biased region" description="Pro residues" evidence="1">
    <location>
        <begin position="480"/>
        <end position="502"/>
    </location>
</feature>
<dbReference type="InterPro" id="IPR045931">
    <property type="entry name" value="DUF6350"/>
</dbReference>
<evidence type="ECO:0000256" key="1">
    <source>
        <dbReference type="SAM" id="MobiDB-lite"/>
    </source>
</evidence>
<feature type="transmembrane region" description="Helical" evidence="2">
    <location>
        <begin position="199"/>
        <end position="221"/>
    </location>
</feature>
<feature type="transmembrane region" description="Helical" evidence="2">
    <location>
        <begin position="159"/>
        <end position="178"/>
    </location>
</feature>
<keyword evidence="4" id="KW-1185">Reference proteome</keyword>
<feature type="transmembrane region" description="Helical" evidence="2">
    <location>
        <begin position="374"/>
        <end position="397"/>
    </location>
</feature>
<keyword evidence="2" id="KW-1133">Transmembrane helix</keyword>
<keyword evidence="2" id="KW-0472">Membrane</keyword>
<dbReference type="Proteomes" id="UP001596548">
    <property type="component" value="Unassembled WGS sequence"/>
</dbReference>
<accession>A0ABW2HLK0</accession>
<keyword evidence="2" id="KW-0812">Transmembrane</keyword>
<protein>
    <submittedName>
        <fullName evidence="3">DUF6350 family protein</fullName>
    </submittedName>
</protein>
<sequence length="502" mass="50548">MPTPTDRPDDLDDPFAVAEAAQVSARETVPVGRPTEPVERDRPTEPVERDRPTEPVERDRPTEAVDHQTVVVGDKGLGERPTVKVPGQRRPPARPARRAPLPIAVAFATLWATVLCYIPVAAVIGLARTLEGEGGLGGAAHAGLAGWLLGHGVPIGTSIGPLGLPPLLLTFLVIWRLNRAGLHVTRAIGARRSGRVGDTLLVGGGIALMYSLLGSVAALAVDGKGTEVVPARAAINFFVLGLIGALAGALRGTDALSALARRTPGPLRAGLRTGVMAALFVLAAGAAVTGLSVAFGGGQAADTISAYRTGVAGQAGITLLSLAYGGNAAVWAAAYLLGPGFALGTGSAIRLTEVTAGPLPTLPLLAGLPDGPMGAAGAVLLTVPVLAGMAAGWLLVLRFNREGDRADPPWSLVAGGGLLAGPAAGLMLGVLCRASGGPLGDGRLATIGPDPWQVGLIATAVIGVSAAIGAAAARTFGPRPQAPRPQAPGPQAPRPQAPRPKT</sequence>
<dbReference type="Pfam" id="PF19877">
    <property type="entry name" value="DUF6350"/>
    <property type="match status" value="1"/>
</dbReference>
<evidence type="ECO:0000313" key="3">
    <source>
        <dbReference type="EMBL" id="MFC7273726.1"/>
    </source>
</evidence>